<name>A0A3N0CY10_SINP1</name>
<evidence type="ECO:0000313" key="1">
    <source>
        <dbReference type="EMBL" id="RNL68036.1"/>
    </source>
</evidence>
<dbReference type="Proteomes" id="UP000267469">
    <property type="component" value="Unassembled WGS sequence"/>
</dbReference>
<gene>
    <name evidence="1" type="ORF">ED312_23445</name>
</gene>
<comment type="caution">
    <text evidence="1">The sequence shown here is derived from an EMBL/GenBank/DDBJ whole genome shotgun (WGS) entry which is preliminary data.</text>
</comment>
<dbReference type="EMBL" id="RJTM01000217">
    <property type="protein sequence ID" value="RNL68036.1"/>
    <property type="molecule type" value="Genomic_DNA"/>
</dbReference>
<protein>
    <submittedName>
        <fullName evidence="1">Uncharacterized protein</fullName>
    </submittedName>
</protein>
<dbReference type="AlphaFoldDB" id="A0A3N0CY10"/>
<accession>A0A3N0CY10</accession>
<organism evidence="1 2">
    <name type="scientific">Sinomicrobium pectinilyticum</name>
    <dbReference type="NCBI Taxonomy" id="1084421"/>
    <lineage>
        <taxon>Bacteria</taxon>
        <taxon>Pseudomonadati</taxon>
        <taxon>Bacteroidota</taxon>
        <taxon>Flavobacteriia</taxon>
        <taxon>Flavobacteriales</taxon>
        <taxon>Flavobacteriaceae</taxon>
        <taxon>Sinomicrobium</taxon>
    </lineage>
</organism>
<evidence type="ECO:0000313" key="2">
    <source>
        <dbReference type="Proteomes" id="UP000267469"/>
    </source>
</evidence>
<dbReference type="RefSeq" id="WP_123218440.1">
    <property type="nucleotide sequence ID" value="NZ_RJTM01000217.1"/>
</dbReference>
<dbReference type="OrthoDB" id="5937621at2"/>
<sequence length="203" mass="24047">MHVFILSLLFCLFPVLQSLSQPVIMVKYSDNPETIKHEVRQYMKYLDIRENIHLTVCYNRHIPGGMLGVTFRQNTSQPDGYRHIIIRIDPRLNAMRRRLVLAHEMVHVKQYAKKELIPLNKNHIMWEGKKYRAYIYDRQTPWEAEAYKTDRLLTRRFRKEKTASPPFHLPSTTPHMENMILKPQEVSCLHTVPLIKSCNIPGK</sequence>
<proteinExistence type="predicted"/>
<keyword evidence="2" id="KW-1185">Reference proteome</keyword>
<reference evidence="1 2" key="1">
    <citation type="submission" date="2018-10" db="EMBL/GenBank/DDBJ databases">
        <title>Sinomicrobium pectinilyticum sp. nov., a pectinase-producing bacterium isolated from alkaline and saline soil, and emended description of the genus Sinomicrobium.</title>
        <authorList>
            <person name="Cheng B."/>
            <person name="Li C."/>
            <person name="Lai Q."/>
            <person name="Du M."/>
            <person name="Shao Z."/>
            <person name="Xu P."/>
            <person name="Yang C."/>
        </authorList>
    </citation>
    <scope>NUCLEOTIDE SEQUENCE [LARGE SCALE GENOMIC DNA]</scope>
    <source>
        <strain evidence="1 2">5DNS001</strain>
    </source>
</reference>